<dbReference type="EC" id="2.1.1.-" evidence="6"/>
<evidence type="ECO:0000256" key="1">
    <source>
        <dbReference type="ARBA" id="ARBA00022490"/>
    </source>
</evidence>
<feature type="binding site" evidence="6">
    <location>
        <position position="150"/>
    </location>
    <ligand>
        <name>S-adenosyl-L-methionine</name>
        <dbReference type="ChEBI" id="CHEBI:59789"/>
    </ligand>
</feature>
<evidence type="ECO:0000256" key="3">
    <source>
        <dbReference type="ARBA" id="ARBA00022603"/>
    </source>
</evidence>
<dbReference type="AlphaFoldDB" id="A0A2Z4Y5A7"/>
<dbReference type="Gene3D" id="3.40.50.150">
    <property type="entry name" value="Vaccinia Virus protein VP39"/>
    <property type="match status" value="1"/>
</dbReference>
<keyword evidence="4 6" id="KW-0808">Transferase</keyword>
<evidence type="ECO:0000313" key="7">
    <source>
        <dbReference type="EMBL" id="AXA36068.1"/>
    </source>
</evidence>
<evidence type="ECO:0000256" key="4">
    <source>
        <dbReference type="ARBA" id="ARBA00022679"/>
    </source>
</evidence>
<reference evidence="7 8" key="1">
    <citation type="submission" date="2018-05" db="EMBL/GenBank/DDBJ databases">
        <title>A metagenomic window into the 2 km-deep terrestrial subsurface aquifer revealed taxonomically and functionally diverse microbial community comprising novel uncultured bacterial lineages.</title>
        <authorList>
            <person name="Kadnikov V.V."/>
            <person name="Mardanov A.V."/>
            <person name="Beletsky A.V."/>
            <person name="Banks D."/>
            <person name="Pimenov N.V."/>
            <person name="Frank Y.A."/>
            <person name="Karnachuk O.V."/>
            <person name="Ravin N.V."/>
        </authorList>
    </citation>
    <scope>NUCLEOTIDE SEQUENCE [LARGE SCALE GENOMIC DNA]</scope>
    <source>
        <strain evidence="7">BY</strain>
    </source>
</reference>
<keyword evidence="1 6" id="KW-0963">Cytoplasm</keyword>
<evidence type="ECO:0000313" key="8">
    <source>
        <dbReference type="Proteomes" id="UP000262583"/>
    </source>
</evidence>
<evidence type="ECO:0000256" key="2">
    <source>
        <dbReference type="ARBA" id="ARBA00022552"/>
    </source>
</evidence>
<dbReference type="PANTHER" id="PTHR31760:SF0">
    <property type="entry name" value="S-ADENOSYL-L-METHIONINE-DEPENDENT METHYLTRANSFERASES SUPERFAMILY PROTEIN"/>
    <property type="match status" value="1"/>
</dbReference>
<dbReference type="GO" id="GO:0005829">
    <property type="term" value="C:cytosol"/>
    <property type="evidence" value="ECO:0007669"/>
    <property type="project" value="TreeGrafter"/>
</dbReference>
<comment type="subcellular location">
    <subcellularLocation>
        <location evidence="6">Cytoplasm</location>
    </subcellularLocation>
</comment>
<feature type="binding site" evidence="6">
    <location>
        <position position="81"/>
    </location>
    <ligand>
        <name>S-adenosyl-L-methionine</name>
        <dbReference type="ChEBI" id="CHEBI:59789"/>
    </ligand>
</feature>
<comment type="function">
    <text evidence="6">Specifically methylates the N7 position of a guanine in 16S rRNA.</text>
</comment>
<feature type="binding site" evidence="6">
    <location>
        <position position="86"/>
    </location>
    <ligand>
        <name>S-adenosyl-L-methionine</name>
        <dbReference type="ChEBI" id="CHEBI:59789"/>
    </ligand>
</feature>
<dbReference type="PIRSF" id="PIRSF003078">
    <property type="entry name" value="GidB"/>
    <property type="match status" value="1"/>
</dbReference>
<dbReference type="Pfam" id="PF02527">
    <property type="entry name" value="GidB"/>
    <property type="match status" value="1"/>
</dbReference>
<organism evidence="7 8">
    <name type="scientific">Sumerlaea chitinivorans</name>
    <dbReference type="NCBI Taxonomy" id="2250252"/>
    <lineage>
        <taxon>Bacteria</taxon>
        <taxon>Candidatus Sumerlaeota</taxon>
        <taxon>Candidatus Sumerlaeia</taxon>
        <taxon>Candidatus Sumerlaeales</taxon>
        <taxon>Candidatus Sumerlaeaceae</taxon>
        <taxon>Candidatus Sumerlaea</taxon>
    </lineage>
</organism>
<dbReference type="HAMAP" id="MF_00074">
    <property type="entry name" value="16SrRNA_methyltr_G"/>
    <property type="match status" value="1"/>
</dbReference>
<dbReference type="NCBIfam" id="TIGR00138">
    <property type="entry name" value="rsmG_gidB"/>
    <property type="match status" value="1"/>
</dbReference>
<evidence type="ECO:0000256" key="6">
    <source>
        <dbReference type="HAMAP-Rule" id="MF_00074"/>
    </source>
</evidence>
<dbReference type="GO" id="GO:0070043">
    <property type="term" value="F:rRNA (guanine-N7-)-methyltransferase activity"/>
    <property type="evidence" value="ECO:0007669"/>
    <property type="project" value="UniProtKB-UniRule"/>
</dbReference>
<dbReference type="InterPro" id="IPR029063">
    <property type="entry name" value="SAM-dependent_MTases_sf"/>
</dbReference>
<comment type="caution">
    <text evidence="6">Lacks conserved residue(s) required for the propagation of feature annotation.</text>
</comment>
<sequence length="241" mass="26183">MNTLTEFESLIAAQTALAAYPPEVRQKLAVLLSFLLERNQQINLTAIREPEAIILYHYVDSLELAHAVPDFLTAKAAADIGSGAGFPVLPLALVAPACHWYAIESVGKKAAFIREAANLLELSNVTVVSKRAEDFAHGPQRGILDLVTARAVGCFAGLCEVGLPMLRQGGKLVLYKTASSHSEVARSAKALEILGGELVAEHSYRLTGDRQDRVLYVVERVKEVPAKYPRPAGEPFRKRLA</sequence>
<dbReference type="Proteomes" id="UP000262583">
    <property type="component" value="Chromosome"/>
</dbReference>
<accession>A0A2Z4Y5A7</accession>
<evidence type="ECO:0000256" key="5">
    <source>
        <dbReference type="ARBA" id="ARBA00022691"/>
    </source>
</evidence>
<feature type="binding site" evidence="6">
    <location>
        <begin position="132"/>
        <end position="133"/>
    </location>
    <ligand>
        <name>S-adenosyl-L-methionine</name>
        <dbReference type="ChEBI" id="CHEBI:59789"/>
    </ligand>
</feature>
<dbReference type="EMBL" id="CP030759">
    <property type="protein sequence ID" value="AXA36068.1"/>
    <property type="molecule type" value="Genomic_DNA"/>
</dbReference>
<dbReference type="InterPro" id="IPR003682">
    <property type="entry name" value="rRNA_ssu_MeTfrase_G"/>
</dbReference>
<name>A0A2Z4Y5A7_SUMC1</name>
<dbReference type="KEGG" id="schv:BRCON_1291"/>
<gene>
    <name evidence="6" type="primary">rsmG</name>
    <name evidence="7" type="ORF">BRCON_1291</name>
</gene>
<keyword evidence="3 6" id="KW-0489">Methyltransferase</keyword>
<dbReference type="SUPFAM" id="SSF53335">
    <property type="entry name" value="S-adenosyl-L-methionine-dependent methyltransferases"/>
    <property type="match status" value="1"/>
</dbReference>
<comment type="similarity">
    <text evidence="6">Belongs to the methyltransferase superfamily. RNA methyltransferase RsmG family.</text>
</comment>
<protein>
    <recommendedName>
        <fullName evidence="6">Ribosomal RNA small subunit methyltransferase G</fullName>
        <ecNumber evidence="6">2.1.1.-</ecNumber>
    </recommendedName>
    <alternativeName>
        <fullName evidence="6">16S rRNA 7-methylguanosine methyltransferase</fullName>
        <shortName evidence="6">16S rRNA m7G methyltransferase</shortName>
    </alternativeName>
</protein>
<proteinExistence type="inferred from homology"/>
<keyword evidence="2 6" id="KW-0698">rRNA processing</keyword>
<keyword evidence="5 6" id="KW-0949">S-adenosyl-L-methionine</keyword>
<dbReference type="PANTHER" id="PTHR31760">
    <property type="entry name" value="S-ADENOSYL-L-METHIONINE-DEPENDENT METHYLTRANSFERASES SUPERFAMILY PROTEIN"/>
    <property type="match status" value="1"/>
</dbReference>